<feature type="compositionally biased region" description="Basic and acidic residues" evidence="1">
    <location>
        <begin position="147"/>
        <end position="192"/>
    </location>
</feature>
<feature type="compositionally biased region" description="Gly residues" evidence="1">
    <location>
        <begin position="330"/>
        <end position="340"/>
    </location>
</feature>
<name>A0A8J4EP52_9ACTN</name>
<dbReference type="RefSeq" id="WP_207128551.1">
    <property type="nucleotide sequence ID" value="NZ_BOPO01000128.1"/>
</dbReference>
<evidence type="ECO:0000313" key="2">
    <source>
        <dbReference type="EMBL" id="GIL30970.1"/>
    </source>
</evidence>
<proteinExistence type="predicted"/>
<evidence type="ECO:0000313" key="3">
    <source>
        <dbReference type="Proteomes" id="UP000614996"/>
    </source>
</evidence>
<reference evidence="3" key="1">
    <citation type="journal article" date="2021" name="Int. J. Syst. Evol. Microbiol.">
        <title>Actinocatenispora comari sp. nov., an endophytic actinomycete isolated from aerial parts of Comarum salesowianum.</title>
        <authorList>
            <person name="Oyunbileg N."/>
            <person name="Iizaka Y."/>
            <person name="Hamada M."/>
            <person name="Davaapurev B.O."/>
            <person name="Fukumoto A."/>
            <person name="Tsetseg B."/>
            <person name="Kato F."/>
            <person name="Tamura T."/>
            <person name="Batkhuu J."/>
            <person name="Anzai Y."/>
        </authorList>
    </citation>
    <scope>NUCLEOTIDE SEQUENCE [LARGE SCALE GENOMIC DNA]</scope>
    <source>
        <strain evidence="3">NUM-2625</strain>
    </source>
</reference>
<feature type="compositionally biased region" description="Low complexity" evidence="1">
    <location>
        <begin position="341"/>
        <end position="361"/>
    </location>
</feature>
<dbReference type="Proteomes" id="UP000614996">
    <property type="component" value="Unassembled WGS sequence"/>
</dbReference>
<accession>A0A8J4EP52</accession>
<keyword evidence="3" id="KW-1185">Reference proteome</keyword>
<feature type="region of interest" description="Disordered" evidence="1">
    <location>
        <begin position="327"/>
        <end position="361"/>
    </location>
</feature>
<evidence type="ECO:0000256" key="1">
    <source>
        <dbReference type="SAM" id="MobiDB-lite"/>
    </source>
</evidence>
<organism evidence="2 3">
    <name type="scientific">Actinocatenispora comari</name>
    <dbReference type="NCBI Taxonomy" id="2807577"/>
    <lineage>
        <taxon>Bacteria</taxon>
        <taxon>Bacillati</taxon>
        <taxon>Actinomycetota</taxon>
        <taxon>Actinomycetes</taxon>
        <taxon>Micromonosporales</taxon>
        <taxon>Micromonosporaceae</taxon>
        <taxon>Actinocatenispora</taxon>
    </lineage>
</organism>
<protein>
    <submittedName>
        <fullName evidence="2">Uncharacterized protein</fullName>
    </submittedName>
</protein>
<feature type="region of interest" description="Disordered" evidence="1">
    <location>
        <begin position="98"/>
        <end position="205"/>
    </location>
</feature>
<dbReference type="AlphaFoldDB" id="A0A8J4EP52"/>
<feature type="compositionally biased region" description="Basic and acidic residues" evidence="1">
    <location>
        <begin position="104"/>
        <end position="113"/>
    </location>
</feature>
<comment type="caution">
    <text evidence="2">The sequence shown here is derived from an EMBL/GenBank/DDBJ whole genome shotgun (WGS) entry which is preliminary data.</text>
</comment>
<gene>
    <name evidence="2" type="ORF">NUM_62240</name>
</gene>
<feature type="compositionally biased region" description="Gly residues" evidence="1">
    <location>
        <begin position="135"/>
        <end position="146"/>
    </location>
</feature>
<sequence>MGLTTALRRRTPLRPLIVTAPGGEPARMAVERWCDRHAWSPAYAPAQANALVVCGPGSAALDAVVAEVWHQLPLPRRRVTVRAADDADAALRHALAALRSPSYRPDDAAEPDGHGTGGPRYPEPDQPAPDLPAQGGPGGHDGPGEPGGHREHGEPSGYDVHGHEHGGHDDRAHEHSAHEGGHEHSGHEDGGHGHGHGHGGMVLPGGVAMADRGADRDGLMLDRLHVTLGPALYPWPAGLTVRLVLQGDVVQEAAAELLPAGPRHSVVPAVRLLDQAHCLLVLAGWPGAARDARRLRDAVRAGAAPTGYRRWATRVRRSRMLRWSLSGLGPLPGGGPGTPTGAGSSAGARARAGAVPPTGAGPANDVYGRLSAWLDGLDAVFAGRAIELVEPDPGLLPAALAGGDLAAARLVVASLGAAPVHEPVPERA</sequence>
<dbReference type="EMBL" id="BOPO01000128">
    <property type="protein sequence ID" value="GIL30970.1"/>
    <property type="molecule type" value="Genomic_DNA"/>
</dbReference>